<keyword evidence="7" id="KW-1185">Reference proteome</keyword>
<evidence type="ECO:0000256" key="1">
    <source>
        <dbReference type="ARBA" id="ARBA00004196"/>
    </source>
</evidence>
<dbReference type="Gene3D" id="3.40.50.2300">
    <property type="match status" value="2"/>
</dbReference>
<name>A0A4V3DUJ3_9NEIS</name>
<dbReference type="Pfam" id="PF13407">
    <property type="entry name" value="Peripla_BP_4"/>
    <property type="match status" value="1"/>
</dbReference>
<comment type="similarity">
    <text evidence="2">Belongs to the bacterial solute-binding protein 2 family.</text>
</comment>
<feature type="domain" description="Periplasmic binding protein" evidence="5">
    <location>
        <begin position="25"/>
        <end position="281"/>
    </location>
</feature>
<reference evidence="6 7" key="1">
    <citation type="submission" date="2019-03" db="EMBL/GenBank/DDBJ databases">
        <title>Genomic Encyclopedia of Type Strains, Phase III (KMG-III): the genomes of soil and plant-associated and newly described type strains.</title>
        <authorList>
            <person name="Whitman W."/>
        </authorList>
    </citation>
    <scope>NUCLEOTIDE SEQUENCE [LARGE SCALE GENOMIC DNA]</scope>
    <source>
        <strain evidence="6 7">CECT 8976</strain>
    </source>
</reference>
<dbReference type="OrthoDB" id="250606at2"/>
<dbReference type="SUPFAM" id="SSF53822">
    <property type="entry name" value="Periplasmic binding protein-like I"/>
    <property type="match status" value="1"/>
</dbReference>
<dbReference type="Proteomes" id="UP000295611">
    <property type="component" value="Unassembled WGS sequence"/>
</dbReference>
<dbReference type="PANTHER" id="PTHR46847:SF1">
    <property type="entry name" value="D-ALLOSE-BINDING PERIPLASMIC PROTEIN-RELATED"/>
    <property type="match status" value="1"/>
</dbReference>
<dbReference type="InterPro" id="IPR025997">
    <property type="entry name" value="SBP_2_dom"/>
</dbReference>
<comment type="subcellular location">
    <subcellularLocation>
        <location evidence="1">Cell envelope</location>
    </subcellularLocation>
</comment>
<accession>A0A4V3DUJ3</accession>
<organism evidence="6 7">
    <name type="scientific">Paludibacterium purpuratum</name>
    <dbReference type="NCBI Taxonomy" id="1144873"/>
    <lineage>
        <taxon>Bacteria</taxon>
        <taxon>Pseudomonadati</taxon>
        <taxon>Pseudomonadota</taxon>
        <taxon>Betaproteobacteria</taxon>
        <taxon>Neisseriales</taxon>
        <taxon>Chromobacteriaceae</taxon>
        <taxon>Paludibacterium</taxon>
    </lineage>
</organism>
<evidence type="ECO:0000256" key="2">
    <source>
        <dbReference type="ARBA" id="ARBA00007639"/>
    </source>
</evidence>
<evidence type="ECO:0000259" key="5">
    <source>
        <dbReference type="Pfam" id="PF13407"/>
    </source>
</evidence>
<dbReference type="AlphaFoldDB" id="A0A4V3DUJ3"/>
<proteinExistence type="inferred from homology"/>
<gene>
    <name evidence="6" type="ORF">DFP86_11459</name>
</gene>
<dbReference type="PANTHER" id="PTHR46847">
    <property type="entry name" value="D-ALLOSE-BINDING PERIPLASMIC PROTEIN-RELATED"/>
    <property type="match status" value="1"/>
</dbReference>
<comment type="caution">
    <text evidence="6">The sequence shown here is derived from an EMBL/GenBank/DDBJ whole genome shotgun (WGS) entry which is preliminary data.</text>
</comment>
<evidence type="ECO:0000313" key="7">
    <source>
        <dbReference type="Proteomes" id="UP000295611"/>
    </source>
</evidence>
<dbReference type="EMBL" id="SNZP01000014">
    <property type="protein sequence ID" value="TDR73298.1"/>
    <property type="molecule type" value="Genomic_DNA"/>
</dbReference>
<evidence type="ECO:0000256" key="3">
    <source>
        <dbReference type="ARBA" id="ARBA00022729"/>
    </source>
</evidence>
<feature type="signal peptide" evidence="4">
    <location>
        <begin position="1"/>
        <end position="20"/>
    </location>
</feature>
<evidence type="ECO:0000256" key="4">
    <source>
        <dbReference type="SAM" id="SignalP"/>
    </source>
</evidence>
<protein>
    <submittedName>
        <fullName evidence="6">Monosaccharide ABC transporter substrate-binding protein (CUT2 family)</fullName>
    </submittedName>
</protein>
<evidence type="ECO:0000313" key="6">
    <source>
        <dbReference type="EMBL" id="TDR73298.1"/>
    </source>
</evidence>
<dbReference type="GO" id="GO:0030313">
    <property type="term" value="C:cell envelope"/>
    <property type="evidence" value="ECO:0007669"/>
    <property type="project" value="UniProtKB-SubCell"/>
</dbReference>
<dbReference type="GO" id="GO:0030246">
    <property type="term" value="F:carbohydrate binding"/>
    <property type="evidence" value="ECO:0007669"/>
    <property type="project" value="UniProtKB-ARBA"/>
</dbReference>
<dbReference type="RefSeq" id="WP_133683049.1">
    <property type="nucleotide sequence ID" value="NZ_SNZP01000014.1"/>
</dbReference>
<sequence length="317" mass="34499">MRLSPFFVVIALLQPWSAHGANSCIGVVGAGGRASFWQVVGEGAQAAGRELGVDVHYLLPGDENDRQEQAQLIRRVIELKCGALVLAPNAHERTQLIAQLRRQSVPTIFIDRSEPKAAPLSLIETDNYAAGRLAGEQIVRRLHGTGRRRVVLMRMQEGVQSTDERERGAADVLRQAGLTVVASPYLGASVIEARAAAEKALTPLAGQFDAVFMPNETTTDGTLQILDKLGLAGKVLAIGFDINQRLYDALRQRVIAALVLQRPFQMGYMGVTLAYRAMLGAKHVPKSVDSGVSLLTRDNMDQQDILYFSAYRSVAKP</sequence>
<feature type="chain" id="PRO_5020479423" evidence="4">
    <location>
        <begin position="21"/>
        <end position="317"/>
    </location>
</feature>
<keyword evidence="3 4" id="KW-0732">Signal</keyword>
<dbReference type="InterPro" id="IPR028082">
    <property type="entry name" value="Peripla_BP_I"/>
</dbReference>